<dbReference type="Proteomes" id="UP000176863">
    <property type="component" value="Unassembled WGS sequence"/>
</dbReference>
<dbReference type="EMBL" id="MFKT01000016">
    <property type="protein sequence ID" value="OGG53161.1"/>
    <property type="molecule type" value="Genomic_DNA"/>
</dbReference>
<name>A0A1F6CVU4_9BACT</name>
<feature type="binding site" description="in other chain" evidence="6">
    <location>
        <position position="97"/>
    </location>
    <ligand>
        <name>5-phospho-alpha-D-ribose 1-diphosphate</name>
        <dbReference type="ChEBI" id="CHEBI:58017"/>
        <note>ligand shared between dimeric partners</note>
    </ligand>
</feature>
<dbReference type="CDD" id="cd06223">
    <property type="entry name" value="PRTases_typeI"/>
    <property type="match status" value="1"/>
</dbReference>
<dbReference type="InterPro" id="IPR023031">
    <property type="entry name" value="OPRT"/>
</dbReference>
<dbReference type="GO" id="GO:0044205">
    <property type="term" value="P:'de novo' UMP biosynthetic process"/>
    <property type="evidence" value="ECO:0007669"/>
    <property type="project" value="UniProtKB-UniRule"/>
</dbReference>
<dbReference type="EC" id="2.4.2.10" evidence="2 6"/>
<evidence type="ECO:0000256" key="1">
    <source>
        <dbReference type="ARBA" id="ARBA00004889"/>
    </source>
</evidence>
<dbReference type="STRING" id="1798480.A2851_03680"/>
<dbReference type="Pfam" id="PF00156">
    <property type="entry name" value="Pribosyltran"/>
    <property type="match status" value="1"/>
</dbReference>
<organism evidence="8 9">
    <name type="scientific">Candidatus Kaiserbacteria bacterium RIFCSPHIGHO2_01_FULL_53_29</name>
    <dbReference type="NCBI Taxonomy" id="1798480"/>
    <lineage>
        <taxon>Bacteria</taxon>
        <taxon>Candidatus Kaiseribacteriota</taxon>
    </lineage>
</organism>
<evidence type="ECO:0000313" key="8">
    <source>
        <dbReference type="EMBL" id="OGG53161.1"/>
    </source>
</evidence>
<evidence type="ECO:0000256" key="4">
    <source>
        <dbReference type="ARBA" id="ARBA00022679"/>
    </source>
</evidence>
<evidence type="ECO:0000259" key="7">
    <source>
        <dbReference type="Pfam" id="PF00156"/>
    </source>
</evidence>
<keyword evidence="6" id="KW-0460">Magnesium</keyword>
<dbReference type="UniPathway" id="UPA00070">
    <property type="reaction ID" value="UER00119"/>
</dbReference>
<feature type="domain" description="Phosphoribosyltransferase" evidence="7">
    <location>
        <begin position="57"/>
        <end position="154"/>
    </location>
</feature>
<dbReference type="SUPFAM" id="SSF53271">
    <property type="entry name" value="PRTase-like"/>
    <property type="match status" value="1"/>
</dbReference>
<protein>
    <recommendedName>
        <fullName evidence="2 6">Orotate phosphoribosyltransferase</fullName>
        <shortName evidence="6">OPRT</shortName>
        <shortName evidence="6">OPRTase</shortName>
        <ecNumber evidence="2 6">2.4.2.10</ecNumber>
    </recommendedName>
</protein>
<dbReference type="PANTHER" id="PTHR19278">
    <property type="entry name" value="OROTATE PHOSPHORIBOSYLTRANSFERASE"/>
    <property type="match status" value="1"/>
</dbReference>
<sequence length="212" mass="23060">MTEEEALDLLQRVGAFRTGHFVFTSGQHSDTYINKDMIFVHPRETSLLCKGFAEAFKDANIEAVIAPAVGAIILSQWTAYHLGEMTGRDVYGLYADKDGEGGLVIRRGYDKIIAGKRTLAVEDLLTTGGSLKKVVEAARAAGANVVGAMAIGNRGGVTREAVGNPERFESLVDVHLEQWPEEECELCKKGIPVNPDIGHGKEFLARQKKETS</sequence>
<comment type="catalytic activity">
    <reaction evidence="6">
        <text>orotidine 5'-phosphate + diphosphate = orotate + 5-phospho-alpha-D-ribose 1-diphosphate</text>
        <dbReference type="Rhea" id="RHEA:10380"/>
        <dbReference type="ChEBI" id="CHEBI:30839"/>
        <dbReference type="ChEBI" id="CHEBI:33019"/>
        <dbReference type="ChEBI" id="CHEBI:57538"/>
        <dbReference type="ChEBI" id="CHEBI:58017"/>
        <dbReference type="EC" id="2.4.2.10"/>
    </reaction>
</comment>
<comment type="caution">
    <text evidence="6">Lacks conserved residue(s) required for the propagation of feature annotation.</text>
</comment>
<dbReference type="GO" id="GO:0019856">
    <property type="term" value="P:pyrimidine nucleobase biosynthetic process"/>
    <property type="evidence" value="ECO:0007669"/>
    <property type="project" value="TreeGrafter"/>
</dbReference>
<feature type="binding site" evidence="6">
    <location>
        <position position="126"/>
    </location>
    <ligand>
        <name>orotate</name>
        <dbReference type="ChEBI" id="CHEBI:30839"/>
    </ligand>
</feature>
<evidence type="ECO:0000256" key="2">
    <source>
        <dbReference type="ARBA" id="ARBA00011971"/>
    </source>
</evidence>
<keyword evidence="5 6" id="KW-0665">Pyrimidine biosynthesis</keyword>
<accession>A0A1F6CVU4</accession>
<keyword evidence="4 6" id="KW-0808">Transferase</keyword>
<dbReference type="HAMAP" id="MF_01208">
    <property type="entry name" value="PyrE"/>
    <property type="match status" value="1"/>
</dbReference>
<evidence type="ECO:0000313" key="9">
    <source>
        <dbReference type="Proteomes" id="UP000176863"/>
    </source>
</evidence>
<evidence type="ECO:0000256" key="6">
    <source>
        <dbReference type="HAMAP-Rule" id="MF_01208"/>
    </source>
</evidence>
<dbReference type="GO" id="GO:0000287">
    <property type="term" value="F:magnesium ion binding"/>
    <property type="evidence" value="ECO:0007669"/>
    <property type="project" value="UniProtKB-UniRule"/>
</dbReference>
<dbReference type="InterPro" id="IPR000836">
    <property type="entry name" value="PRTase_dom"/>
</dbReference>
<comment type="caution">
    <text evidence="8">The sequence shown here is derived from an EMBL/GenBank/DDBJ whole genome shotgun (WGS) entry which is preliminary data.</text>
</comment>
<keyword evidence="3 6" id="KW-0328">Glycosyltransferase</keyword>
<dbReference type="Gene3D" id="3.40.50.2020">
    <property type="match status" value="1"/>
</dbReference>
<dbReference type="AlphaFoldDB" id="A0A1F6CVU4"/>
<dbReference type="GO" id="GO:0004588">
    <property type="term" value="F:orotate phosphoribosyltransferase activity"/>
    <property type="evidence" value="ECO:0007669"/>
    <property type="project" value="UniProtKB-UniRule"/>
</dbReference>
<comment type="subunit">
    <text evidence="6">Homodimer.</text>
</comment>
<reference evidence="8 9" key="1">
    <citation type="journal article" date="2016" name="Nat. Commun.">
        <title>Thousands of microbial genomes shed light on interconnected biogeochemical processes in an aquifer system.</title>
        <authorList>
            <person name="Anantharaman K."/>
            <person name="Brown C.T."/>
            <person name="Hug L.A."/>
            <person name="Sharon I."/>
            <person name="Castelle C.J."/>
            <person name="Probst A.J."/>
            <person name="Thomas B.C."/>
            <person name="Singh A."/>
            <person name="Wilkins M.J."/>
            <person name="Karaoz U."/>
            <person name="Brodie E.L."/>
            <person name="Williams K.H."/>
            <person name="Hubbard S.S."/>
            <person name="Banfield J.F."/>
        </authorList>
    </citation>
    <scope>NUCLEOTIDE SEQUENCE [LARGE SCALE GENOMIC DNA]</scope>
</reference>
<comment type="cofactor">
    <cofactor evidence="6">
        <name>Mg(2+)</name>
        <dbReference type="ChEBI" id="CHEBI:18420"/>
    </cofactor>
</comment>
<dbReference type="InterPro" id="IPR029057">
    <property type="entry name" value="PRTase-like"/>
</dbReference>
<feature type="binding site" description="in other chain" evidence="6">
    <location>
        <begin position="122"/>
        <end position="130"/>
    </location>
    <ligand>
        <name>5-phospho-alpha-D-ribose 1-diphosphate</name>
        <dbReference type="ChEBI" id="CHEBI:58017"/>
        <note>ligand shared between dimeric partners</note>
    </ligand>
</feature>
<evidence type="ECO:0000256" key="5">
    <source>
        <dbReference type="ARBA" id="ARBA00022975"/>
    </source>
</evidence>
<comment type="pathway">
    <text evidence="1 6">Pyrimidine metabolism; UMP biosynthesis via de novo pathway; UMP from orotate: step 1/2.</text>
</comment>
<proteinExistence type="inferred from homology"/>
<feature type="binding site" evidence="6">
    <location>
        <position position="154"/>
    </location>
    <ligand>
        <name>orotate</name>
        <dbReference type="ChEBI" id="CHEBI:30839"/>
    </ligand>
</feature>
<comment type="similarity">
    <text evidence="6">Belongs to the purine/pyrimidine phosphoribosyltransferase family. PyrE subfamily.</text>
</comment>
<gene>
    <name evidence="6" type="primary">pyrE</name>
    <name evidence="8" type="ORF">A2851_03680</name>
</gene>
<dbReference type="PANTHER" id="PTHR19278:SF9">
    <property type="entry name" value="URIDINE 5'-MONOPHOSPHATE SYNTHASE"/>
    <property type="match status" value="1"/>
</dbReference>
<comment type="function">
    <text evidence="6">Catalyzes the transfer of a ribosyl phosphate group from 5-phosphoribose 1-diphosphate to orotate, leading to the formation of orotidine monophosphate (OMP).</text>
</comment>
<evidence type="ECO:0000256" key="3">
    <source>
        <dbReference type="ARBA" id="ARBA00022676"/>
    </source>
</evidence>